<keyword evidence="4" id="KW-0472">Membrane</keyword>
<evidence type="ECO:0000256" key="4">
    <source>
        <dbReference type="ARBA" id="ARBA00023136"/>
    </source>
</evidence>
<dbReference type="Pfam" id="PF04357">
    <property type="entry name" value="TamB"/>
    <property type="match status" value="1"/>
</dbReference>
<feature type="region of interest" description="Disordered" evidence="5">
    <location>
        <begin position="221"/>
        <end position="249"/>
    </location>
</feature>
<dbReference type="GO" id="GO:0097347">
    <property type="term" value="C:TAM protein secretion complex"/>
    <property type="evidence" value="ECO:0007669"/>
    <property type="project" value="TreeGrafter"/>
</dbReference>
<dbReference type="PANTHER" id="PTHR36985">
    <property type="entry name" value="TRANSLOCATION AND ASSEMBLY MODULE SUBUNIT TAMB"/>
    <property type="match status" value="1"/>
</dbReference>
<evidence type="ECO:0000256" key="2">
    <source>
        <dbReference type="ARBA" id="ARBA00022692"/>
    </source>
</evidence>
<feature type="compositionally biased region" description="Basic and acidic residues" evidence="5">
    <location>
        <begin position="1066"/>
        <end position="1082"/>
    </location>
</feature>
<dbReference type="Proteomes" id="UP000198693">
    <property type="component" value="Unassembled WGS sequence"/>
</dbReference>
<comment type="subcellular location">
    <subcellularLocation>
        <location evidence="1">Membrane</location>
        <topology evidence="1">Single-pass membrane protein</topology>
    </subcellularLocation>
</comment>
<evidence type="ECO:0000256" key="1">
    <source>
        <dbReference type="ARBA" id="ARBA00004167"/>
    </source>
</evidence>
<name>A0A1I7EY44_9GAMM</name>
<keyword evidence="2" id="KW-0812">Transmembrane</keyword>
<dbReference type="EMBL" id="FPBP01000001">
    <property type="protein sequence ID" value="SFU28858.1"/>
    <property type="molecule type" value="Genomic_DNA"/>
</dbReference>
<dbReference type="GO" id="GO:0009306">
    <property type="term" value="P:protein secretion"/>
    <property type="evidence" value="ECO:0007669"/>
    <property type="project" value="InterPro"/>
</dbReference>
<accession>A0A1I7EY44</accession>
<organism evidence="7 8">
    <name type="scientific">Halomonas korlensis</name>
    <dbReference type="NCBI Taxonomy" id="463301"/>
    <lineage>
        <taxon>Bacteria</taxon>
        <taxon>Pseudomonadati</taxon>
        <taxon>Pseudomonadota</taxon>
        <taxon>Gammaproteobacteria</taxon>
        <taxon>Oceanospirillales</taxon>
        <taxon>Halomonadaceae</taxon>
        <taxon>Halomonas</taxon>
    </lineage>
</organism>
<reference evidence="8" key="1">
    <citation type="submission" date="2016-10" db="EMBL/GenBank/DDBJ databases">
        <authorList>
            <person name="Varghese N."/>
            <person name="Submissions S."/>
        </authorList>
    </citation>
    <scope>NUCLEOTIDE SEQUENCE [LARGE SCALE GENOMIC DNA]</scope>
    <source>
        <strain evidence="8">CGMCC 1.6981</strain>
    </source>
</reference>
<dbReference type="PANTHER" id="PTHR36985:SF1">
    <property type="entry name" value="TRANSLOCATION AND ASSEMBLY MODULE SUBUNIT TAMB"/>
    <property type="match status" value="1"/>
</dbReference>
<dbReference type="RefSeq" id="WP_175507758.1">
    <property type="nucleotide sequence ID" value="NZ_FPBP01000001.1"/>
</dbReference>
<gene>
    <name evidence="7" type="ORF">SAMN04487955_10187</name>
</gene>
<protein>
    <submittedName>
        <fullName evidence="7">Translocation and assembly module TamB</fullName>
    </submittedName>
</protein>
<dbReference type="STRING" id="463301.SAMN04487955_10187"/>
<evidence type="ECO:0000313" key="8">
    <source>
        <dbReference type="Proteomes" id="UP000198693"/>
    </source>
</evidence>
<proteinExistence type="predicted"/>
<feature type="domain" description="Translocation and assembly module TamB C-terminal" evidence="6">
    <location>
        <begin position="972"/>
        <end position="1334"/>
    </location>
</feature>
<evidence type="ECO:0000313" key="7">
    <source>
        <dbReference type="EMBL" id="SFU28858.1"/>
    </source>
</evidence>
<evidence type="ECO:0000256" key="3">
    <source>
        <dbReference type="ARBA" id="ARBA00022989"/>
    </source>
</evidence>
<keyword evidence="3" id="KW-1133">Transmembrane helix</keyword>
<dbReference type="InterPro" id="IPR007452">
    <property type="entry name" value="TamB_C"/>
</dbReference>
<feature type="region of interest" description="Disordered" evidence="5">
    <location>
        <begin position="1066"/>
        <end position="1092"/>
    </location>
</feature>
<feature type="region of interest" description="Disordered" evidence="5">
    <location>
        <begin position="108"/>
        <end position="130"/>
    </location>
</feature>
<sequence length="1344" mass="143606">MILTLFWVLLRLLILLPLWLLGLVFLLLGLGLSPWGSGMLLEEGAKRGFYTLQSHEGAPLDRLVLHGLALDAGAASITAQRLEIAWADDCLLSGRLCLETLEVEGARVRLSSTEPGPTEESEPGEPPGAITLPFPVEIRSLALRDVEIRLADGTRLAWDHFSTGAVAEDDTVILAPTRLSGTRLMLAGSPGTQLALADDTSHAEQRVPQITATAIDGAIAAGSPPPAVASAEDTGEPEAPPLEEQPRRELPDIRLPLRIEAPELLVEDFAIAGPLDYAVERLTVALTAEGHDVEIAPLEVTTEDADAHLEASVSLRDDYPLQARLQAALWLPERMPELAGQRIDLALDGNLGDLIVRLGLSGPVMAQFDARLDALDPTMPFTASLDSKLIRWPLPAAAALADPEQPADTPLDPTDPWLVEDLVLRLEGSLTGYRVAASLRAEGPDLPYSRLALAGTGNSEHFAWTPLSFSLGRASVVSRGRVDWVDGVNVNAITRLDNLDPEEFVEGLPGRLDGDAELSFSQSDAGWSMEVPRLAIDGELQERPLSLEARLAGNSDMQWQIDTLDFRQGENRVTASGQVSETSLDVVGRLDLPALASLYEDLGGSLSGEFSGSGTLEAPQLDLEMAGQDLRFAENRLERLRLAGRVSGLEDPAMDIELGIERLDAAGQRFDAIDLGLDGRLSEHRLTLDADAGQGMPLSRAALAIEGGLGEAHERYAGRLTPLEVDTRYGDIRLAEALAFDINLPAGSAQVAPFCLERVQGGSLCLQEPLDASAESGRAQLALQALPMSLLDEVVPAEWEVDGATHAELIAEWGAGGTWRAQLELDSELAMNGVDAYGQPWELPESSVTLTADANQARADMDLGLSLADVGDINLELGIDDPTGGAQLDGRLRLDSLQLAPYRRLVAGMDTMEGSLGGDVRIGGNREAPTLDGRIALDQLRLEGGELPLAVADGELEVQLAGDRADIDGFIAAEQGRLLVDGSARWPDAKNWQVAVDLEAREDPLMATLPAFGRLRIAPDLAIRVVPDRLQVRGTVQVPWARLEVGDIPESAVAPSPDEVIITRSDQRRMEREAQREAERAAAQEMQQTGESAAETLTDAGMVVDVQIELQLGPDMLLDAYGLETALSGNLEVRQQNGPVQLFGDVSLVDGRFRAFGQDLVIREGQLLFSGPPDQPLLDFEAIRNPEVTEDGVIAGLRVTGSAAQPQLQIFSEPSMEEAQALSYLLRGRSADDSGGADGALTSALVGMTLGRTGGAVGAIGQAFGVDDLNLETAGAGDESQVVLSGQLTDDLRLSYGVGLFSPIAELTLRYTVWRNLYLEAISGAAQAVDLVYAFSREGNPPDP</sequence>
<keyword evidence="8" id="KW-1185">Reference proteome</keyword>
<evidence type="ECO:0000259" key="6">
    <source>
        <dbReference type="Pfam" id="PF04357"/>
    </source>
</evidence>
<dbReference type="GO" id="GO:0005886">
    <property type="term" value="C:plasma membrane"/>
    <property type="evidence" value="ECO:0007669"/>
    <property type="project" value="InterPro"/>
</dbReference>
<evidence type="ECO:0000256" key="5">
    <source>
        <dbReference type="SAM" id="MobiDB-lite"/>
    </source>
</evidence>